<dbReference type="EMBL" id="JANAKD010000095">
    <property type="protein sequence ID" value="KAJ3497701.1"/>
    <property type="molecule type" value="Genomic_DNA"/>
</dbReference>
<proteinExistence type="predicted"/>
<evidence type="ECO:0000313" key="2">
    <source>
        <dbReference type="Proteomes" id="UP001148737"/>
    </source>
</evidence>
<comment type="caution">
    <text evidence="1">The sequence shown here is derived from an EMBL/GenBank/DDBJ whole genome shotgun (WGS) entry which is preliminary data.</text>
</comment>
<accession>A0ACC1R748</accession>
<reference evidence="1" key="1">
    <citation type="submission" date="2022-07" db="EMBL/GenBank/DDBJ databases">
        <title>Genome Sequence of Lecanicillium saksenae.</title>
        <authorList>
            <person name="Buettner E."/>
        </authorList>
    </citation>
    <scope>NUCLEOTIDE SEQUENCE</scope>
    <source>
        <strain evidence="1">VT-O1</strain>
    </source>
</reference>
<organism evidence="1 2">
    <name type="scientific">Lecanicillium saksenae</name>
    <dbReference type="NCBI Taxonomy" id="468837"/>
    <lineage>
        <taxon>Eukaryota</taxon>
        <taxon>Fungi</taxon>
        <taxon>Dikarya</taxon>
        <taxon>Ascomycota</taxon>
        <taxon>Pezizomycotina</taxon>
        <taxon>Sordariomycetes</taxon>
        <taxon>Hypocreomycetidae</taxon>
        <taxon>Hypocreales</taxon>
        <taxon>Cordycipitaceae</taxon>
        <taxon>Lecanicillium</taxon>
    </lineage>
</organism>
<dbReference type="Proteomes" id="UP001148737">
    <property type="component" value="Unassembled WGS sequence"/>
</dbReference>
<keyword evidence="2" id="KW-1185">Reference proteome</keyword>
<gene>
    <name evidence="1" type="ORF">NLG97_g1705</name>
</gene>
<evidence type="ECO:0000313" key="1">
    <source>
        <dbReference type="EMBL" id="KAJ3497701.1"/>
    </source>
</evidence>
<sequence>MDASCHTTCNGGRQTRVPGPTLKSPCFCAEGSPPDNVSLAANDESSLESAFQLSSQAMVVWERLKICRACLEAHKYQLLRMIETVVEFLGSTVADPVVSSALRLEMHDKKSNSDANAVRTTWTTSRGSPFSPGLVASNASLPPMALGRFTLDGQQGATLLRSIYRRILRQIASVLDELQQMEQSLHAKWEQDLGSYLIPVLQILEAIDR</sequence>
<name>A0ACC1R748_9HYPO</name>
<protein>
    <submittedName>
        <fullName evidence="1">Uncharacterized protein</fullName>
    </submittedName>
</protein>